<dbReference type="RefSeq" id="WP_167959773.1">
    <property type="nucleotide sequence ID" value="NZ_JAATJJ010000001.1"/>
</dbReference>
<sequence length="309" mass="36301">MKKHYTITFLFVFCWMNTLLYSQEVRIFTLNDFDLKGDVKSCLVMTDYGKEEFDFDEKGYLTKLVTRYNDSDYTTTHYKYDSGELMEKRVENYIDGEFDESTSIANFYEIDTTQNRKVTEKIFSYSNEALDQYEYIYDGDNRLVSIKKTNNDGVDETVVDYTIYKGESTTSYLLNGVVQKSIRTSEKKKKNGKIMRTVLTKEFLEGNPIKASEEIFGDDQKLISETKFTYDTVTKGFVPAEKLQYSYNEKGMISGLKSNREGTEDIKKFIYQYDGEPHQNWIKKIRTPDNAYTTRKIEYYAQVEVTQEK</sequence>
<comment type="caution">
    <text evidence="1">The sequence shown here is derived from an EMBL/GenBank/DDBJ whole genome shotgun (WGS) entry which is preliminary data.</text>
</comment>
<proteinExistence type="predicted"/>
<dbReference type="AlphaFoldDB" id="A0A846QRN2"/>
<evidence type="ECO:0008006" key="3">
    <source>
        <dbReference type="Google" id="ProtNLM"/>
    </source>
</evidence>
<evidence type="ECO:0000313" key="2">
    <source>
        <dbReference type="Proteomes" id="UP000590442"/>
    </source>
</evidence>
<protein>
    <recommendedName>
        <fullName evidence="3">YD repeat-containing protein</fullName>
    </recommendedName>
</protein>
<name>A0A846QRN2_9FLAO</name>
<evidence type="ECO:0000313" key="1">
    <source>
        <dbReference type="EMBL" id="NJB69640.1"/>
    </source>
</evidence>
<accession>A0A846QRN2</accession>
<gene>
    <name evidence="1" type="ORF">GGR42_000102</name>
</gene>
<dbReference type="EMBL" id="JAATJJ010000001">
    <property type="protein sequence ID" value="NJB69640.1"/>
    <property type="molecule type" value="Genomic_DNA"/>
</dbReference>
<organism evidence="1 2">
    <name type="scientific">Saonia flava</name>
    <dbReference type="NCBI Taxonomy" id="523696"/>
    <lineage>
        <taxon>Bacteria</taxon>
        <taxon>Pseudomonadati</taxon>
        <taxon>Bacteroidota</taxon>
        <taxon>Flavobacteriia</taxon>
        <taxon>Flavobacteriales</taxon>
        <taxon>Flavobacteriaceae</taxon>
        <taxon>Saonia</taxon>
    </lineage>
</organism>
<dbReference type="Proteomes" id="UP000590442">
    <property type="component" value="Unassembled WGS sequence"/>
</dbReference>
<keyword evidence="2" id="KW-1185">Reference proteome</keyword>
<reference evidence="1 2" key="1">
    <citation type="submission" date="2020-03" db="EMBL/GenBank/DDBJ databases">
        <title>Genomic Encyclopedia of Type Strains, Phase IV (KMG-IV): sequencing the most valuable type-strain genomes for metagenomic binning, comparative biology and taxonomic classification.</title>
        <authorList>
            <person name="Goeker M."/>
        </authorList>
    </citation>
    <scope>NUCLEOTIDE SEQUENCE [LARGE SCALE GENOMIC DNA]</scope>
    <source>
        <strain evidence="1 2">DSM 29762</strain>
    </source>
</reference>